<dbReference type="PANTHER" id="PTHR23026:SF125">
    <property type="entry name" value="OXYGEN-INSENSITIVE NAD(P)H NITROREDUCTASE"/>
    <property type="match status" value="1"/>
</dbReference>
<comment type="caution">
    <text evidence="3">The sequence shown here is derived from an EMBL/GenBank/DDBJ whole genome shotgun (WGS) entry which is preliminary data.</text>
</comment>
<dbReference type="OrthoDB" id="9812105at2"/>
<dbReference type="GO" id="GO:0046857">
    <property type="term" value="F:oxidoreductase activity, acting on other nitrogenous compounds as donors, with NAD or NADP as acceptor"/>
    <property type="evidence" value="ECO:0007669"/>
    <property type="project" value="TreeGrafter"/>
</dbReference>
<dbReference type="Proteomes" id="UP000004324">
    <property type="component" value="Unassembled WGS sequence"/>
</dbReference>
<feature type="domain" description="Nitroreductase" evidence="2">
    <location>
        <begin position="23"/>
        <end position="180"/>
    </location>
</feature>
<dbReference type="PATRIC" id="fig|1149862.3.peg.2693"/>
<keyword evidence="4" id="KW-1185">Reference proteome</keyword>
<dbReference type="InterPro" id="IPR029479">
    <property type="entry name" value="Nitroreductase"/>
</dbReference>
<dbReference type="GO" id="GO:0046256">
    <property type="term" value="P:2,4,6-trinitrotoluene catabolic process"/>
    <property type="evidence" value="ECO:0007669"/>
    <property type="project" value="TreeGrafter"/>
</dbReference>
<dbReference type="SUPFAM" id="SSF55469">
    <property type="entry name" value="FMN-dependent nitroreductase-like"/>
    <property type="match status" value="1"/>
</dbReference>
<dbReference type="Pfam" id="PF00881">
    <property type="entry name" value="Nitroreductase"/>
    <property type="match status" value="1"/>
</dbReference>
<organism evidence="3 4">
    <name type="scientific">Pelosinus fermentans B4</name>
    <dbReference type="NCBI Taxonomy" id="1149862"/>
    <lineage>
        <taxon>Bacteria</taxon>
        <taxon>Bacillati</taxon>
        <taxon>Bacillota</taxon>
        <taxon>Negativicutes</taxon>
        <taxon>Selenomonadales</taxon>
        <taxon>Sporomusaceae</taxon>
        <taxon>Pelosinus</taxon>
    </lineage>
</organism>
<accession>I9AXS5</accession>
<dbReference type="InterPro" id="IPR000415">
    <property type="entry name" value="Nitroreductase-like"/>
</dbReference>
<dbReference type="CDD" id="cd02062">
    <property type="entry name" value="Nitro_FMN_reductase"/>
    <property type="match status" value="1"/>
</dbReference>
<dbReference type="GO" id="GO:0005829">
    <property type="term" value="C:cytosol"/>
    <property type="evidence" value="ECO:0007669"/>
    <property type="project" value="TreeGrafter"/>
</dbReference>
<dbReference type="InterPro" id="IPR050627">
    <property type="entry name" value="Nitroreductase/BluB"/>
</dbReference>
<dbReference type="PANTHER" id="PTHR23026">
    <property type="entry name" value="NADPH NITROREDUCTASE"/>
    <property type="match status" value="1"/>
</dbReference>
<dbReference type="Gene3D" id="3.40.109.10">
    <property type="entry name" value="NADH Oxidase"/>
    <property type="match status" value="1"/>
</dbReference>
<evidence type="ECO:0000259" key="2">
    <source>
        <dbReference type="Pfam" id="PF00881"/>
    </source>
</evidence>
<sequence length="200" mass="22556">MHAGETIILYEGVFFMNEVIRTIKNRRSVRIYREEQITEEELQVIVEAGLWAPSGHNMQPWHITVIQDKDLLLHMSNIATKEMAQSPLEWVARMGKSGRNLFYNAPTVLIVSGKQEDEVMLNSAVDCSAAIQNMLLAAESLDIGSCWIGLIRFFFAQEEEVKKLLLPEGVKPLYAVCLGYKGRANGKGPERKSGNVSYIR</sequence>
<evidence type="ECO:0000313" key="4">
    <source>
        <dbReference type="Proteomes" id="UP000004324"/>
    </source>
</evidence>
<keyword evidence="1" id="KW-0520">NAD</keyword>
<gene>
    <name evidence="3" type="ORF">FB4_3730</name>
</gene>
<name>I9AXS5_9FIRM</name>
<protein>
    <submittedName>
        <fullName evidence="3">Nitroreductase</fullName>
    </submittedName>
</protein>
<evidence type="ECO:0000256" key="1">
    <source>
        <dbReference type="ARBA" id="ARBA00023027"/>
    </source>
</evidence>
<dbReference type="EMBL" id="AKVJ01000029">
    <property type="protein sequence ID" value="EIW17687.1"/>
    <property type="molecule type" value="Genomic_DNA"/>
</dbReference>
<proteinExistence type="predicted"/>
<dbReference type="AlphaFoldDB" id="I9AXS5"/>
<evidence type="ECO:0000313" key="3">
    <source>
        <dbReference type="EMBL" id="EIW17687.1"/>
    </source>
</evidence>
<reference evidence="3 4" key="1">
    <citation type="journal article" date="2012" name="J. Bacteriol.">
        <title>Draft Genome Sequences for Two Metal-Reducing Pelosinus fermentans Strains Isolated from a Cr(VI)-Contaminated Site and for Type Strain R7.</title>
        <authorList>
            <person name="Brown S.D."/>
            <person name="Podar M."/>
            <person name="Klingeman D.M."/>
            <person name="Johnson C.M."/>
            <person name="Yang Z.K."/>
            <person name="Utturkar S.M."/>
            <person name="Land M.L."/>
            <person name="Mosher J.J."/>
            <person name="Hurt R.A.Jr."/>
            <person name="Phelps T.J."/>
            <person name="Palumbo A.V."/>
            <person name="Arkin A.P."/>
            <person name="Hazen T.C."/>
            <person name="Elias D.A."/>
        </authorList>
    </citation>
    <scope>NUCLEOTIDE SEQUENCE [LARGE SCALE GENOMIC DNA]</scope>
    <source>
        <strain evidence="3 4">B4</strain>
    </source>
</reference>